<dbReference type="Gene3D" id="3.40.50.720">
    <property type="entry name" value="NAD(P)-binding Rossmann-like Domain"/>
    <property type="match status" value="1"/>
</dbReference>
<dbReference type="InterPro" id="IPR051207">
    <property type="entry name" value="ComplexI_NDUFA9_subunit"/>
</dbReference>
<dbReference type="Pfam" id="PF13460">
    <property type="entry name" value="NAD_binding_10"/>
    <property type="match status" value="1"/>
</dbReference>
<dbReference type="AlphaFoldDB" id="A0A0M4RCL3"/>
<dbReference type="KEGG" id="aaq:AOC05_12365"/>
<dbReference type="RefSeq" id="WP_062007489.1">
    <property type="nucleotide sequence ID" value="NZ_CP012677.1"/>
</dbReference>
<proteinExistence type="predicted"/>
<reference evidence="3" key="1">
    <citation type="submission" date="2015-09" db="EMBL/GenBank/DDBJ databases">
        <title>Complete genome of Arthrobacter alpinus strain R3.8.</title>
        <authorList>
            <person name="See-Too W.S."/>
            <person name="Chan K.G."/>
        </authorList>
    </citation>
    <scope>NUCLEOTIDE SEQUENCE [LARGE SCALE GENOMIC DNA]</scope>
    <source>
        <strain evidence="3">R3.8</strain>
    </source>
</reference>
<sequence>MVVVAVAGGTGTAGRAVVAEAVGRGFVVRSISRRIPSDERRLAGVEYTAADFRTGMDVVTALTGVDALIETLDARTGSSLKALPATTVAVLAAATRAGITRCVLLTILNAAECSMGYYQVQAARARSYEAVGIPASVIYATQFHDLVARLFSAGSKVGLIPAFTGVSFQPIATADVARILLDEAVAGLLPDAAAHHSRRAGGPSVWTMNELAEQWKAATHRRGMVTSVPLPGAFGTFLRAGKNLAPDAAVGAVEFNDWLQARQSLPG</sequence>
<dbReference type="Proteomes" id="UP000062833">
    <property type="component" value="Chromosome"/>
</dbReference>
<dbReference type="InterPro" id="IPR016040">
    <property type="entry name" value="NAD(P)-bd_dom"/>
</dbReference>
<feature type="domain" description="NAD(P)-binding" evidence="1">
    <location>
        <begin position="8"/>
        <end position="116"/>
    </location>
</feature>
<protein>
    <recommendedName>
        <fullName evidence="1">NAD(P)-binding domain-containing protein</fullName>
    </recommendedName>
</protein>
<dbReference type="GO" id="GO:0044877">
    <property type="term" value="F:protein-containing complex binding"/>
    <property type="evidence" value="ECO:0007669"/>
    <property type="project" value="TreeGrafter"/>
</dbReference>
<dbReference type="PATRIC" id="fig|656366.3.peg.2678"/>
<dbReference type="PANTHER" id="PTHR12126">
    <property type="entry name" value="NADH-UBIQUINONE OXIDOREDUCTASE 39 KDA SUBUNIT-RELATED"/>
    <property type="match status" value="1"/>
</dbReference>
<name>A0A0M4RCL3_9MICC</name>
<accession>A0A0M4RCL3</accession>
<evidence type="ECO:0000259" key="1">
    <source>
        <dbReference type="Pfam" id="PF13460"/>
    </source>
</evidence>
<dbReference type="EMBL" id="CP012677">
    <property type="protein sequence ID" value="ALE92906.1"/>
    <property type="molecule type" value="Genomic_DNA"/>
</dbReference>
<dbReference type="SUPFAM" id="SSF51735">
    <property type="entry name" value="NAD(P)-binding Rossmann-fold domains"/>
    <property type="match status" value="1"/>
</dbReference>
<dbReference type="OrthoDB" id="9771302at2"/>
<organism evidence="2 3">
    <name type="scientific">Arthrobacter alpinus</name>
    <dbReference type="NCBI Taxonomy" id="656366"/>
    <lineage>
        <taxon>Bacteria</taxon>
        <taxon>Bacillati</taxon>
        <taxon>Actinomycetota</taxon>
        <taxon>Actinomycetes</taxon>
        <taxon>Micrococcales</taxon>
        <taxon>Micrococcaceae</taxon>
        <taxon>Arthrobacter</taxon>
    </lineage>
</organism>
<dbReference type="PANTHER" id="PTHR12126:SF11">
    <property type="entry name" value="NADH DEHYDROGENASE [UBIQUINONE] 1 ALPHA SUBCOMPLEX SUBUNIT 9, MITOCHONDRIAL"/>
    <property type="match status" value="1"/>
</dbReference>
<keyword evidence="3" id="KW-1185">Reference proteome</keyword>
<dbReference type="InterPro" id="IPR036291">
    <property type="entry name" value="NAD(P)-bd_dom_sf"/>
</dbReference>
<evidence type="ECO:0000313" key="3">
    <source>
        <dbReference type="Proteomes" id="UP000062833"/>
    </source>
</evidence>
<evidence type="ECO:0000313" key="2">
    <source>
        <dbReference type="EMBL" id="ALE92906.1"/>
    </source>
</evidence>
<gene>
    <name evidence="2" type="ORF">AOC05_12365</name>
</gene>